<gene>
    <name evidence="4" type="ORF">OFUS_LOCUS20733</name>
</gene>
<comment type="subcellular location">
    <subcellularLocation>
        <location evidence="1">Nucleus</location>
    </subcellularLocation>
</comment>
<dbReference type="PANTHER" id="PTHR13052">
    <property type="entry name" value="NFRKB-RELATED"/>
    <property type="match status" value="1"/>
</dbReference>
<feature type="region of interest" description="Disordered" evidence="3">
    <location>
        <begin position="677"/>
        <end position="727"/>
    </location>
</feature>
<feature type="region of interest" description="Disordered" evidence="3">
    <location>
        <begin position="495"/>
        <end position="516"/>
    </location>
</feature>
<feature type="compositionally biased region" description="Polar residues" evidence="3">
    <location>
        <begin position="1345"/>
        <end position="1384"/>
    </location>
</feature>
<feature type="compositionally biased region" description="Low complexity" evidence="3">
    <location>
        <begin position="769"/>
        <end position="806"/>
    </location>
</feature>
<evidence type="ECO:0000313" key="4">
    <source>
        <dbReference type="EMBL" id="CAH1796308.1"/>
    </source>
</evidence>
<dbReference type="Pfam" id="PF14465">
    <property type="entry name" value="WHD_1st_NFRKB"/>
    <property type="match status" value="1"/>
</dbReference>
<feature type="region of interest" description="Disordered" evidence="3">
    <location>
        <begin position="754"/>
        <end position="806"/>
    </location>
</feature>
<evidence type="ECO:0000256" key="3">
    <source>
        <dbReference type="SAM" id="MobiDB-lite"/>
    </source>
</evidence>
<feature type="compositionally biased region" description="Polar residues" evidence="3">
    <location>
        <begin position="877"/>
        <end position="898"/>
    </location>
</feature>
<dbReference type="InterPro" id="IPR057748">
    <property type="entry name" value="NFRKB_WH_2"/>
</dbReference>
<feature type="region of interest" description="Disordered" evidence="3">
    <location>
        <begin position="1342"/>
        <end position="1443"/>
    </location>
</feature>
<dbReference type="InterPro" id="IPR044867">
    <property type="entry name" value="DEUBAD_dom"/>
</dbReference>
<keyword evidence="5" id="KW-1185">Reference proteome</keyword>
<dbReference type="EMBL" id="CAIIXF020000010">
    <property type="protein sequence ID" value="CAH1796308.1"/>
    <property type="molecule type" value="Genomic_DNA"/>
</dbReference>
<dbReference type="OrthoDB" id="70874at2759"/>
<feature type="region of interest" description="Disordered" evidence="3">
    <location>
        <begin position="1162"/>
        <end position="1184"/>
    </location>
</feature>
<dbReference type="InterPro" id="IPR025220">
    <property type="entry name" value="NFRKB_WH_1"/>
</dbReference>
<reference evidence="4" key="1">
    <citation type="submission" date="2022-03" db="EMBL/GenBank/DDBJ databases">
        <authorList>
            <person name="Martin C."/>
        </authorList>
    </citation>
    <scope>NUCLEOTIDE SEQUENCE</scope>
</reference>
<feature type="compositionally biased region" description="Low complexity" evidence="3">
    <location>
        <begin position="899"/>
        <end position="909"/>
    </location>
</feature>
<dbReference type="GO" id="GO:0031011">
    <property type="term" value="C:Ino80 complex"/>
    <property type="evidence" value="ECO:0007669"/>
    <property type="project" value="InterPro"/>
</dbReference>
<feature type="region of interest" description="Disordered" evidence="3">
    <location>
        <begin position="876"/>
        <end position="915"/>
    </location>
</feature>
<feature type="compositionally biased region" description="Polar residues" evidence="3">
    <location>
        <begin position="705"/>
        <end position="725"/>
    </location>
</feature>
<comment type="caution">
    <text evidence="4">The sequence shown here is derived from an EMBL/GenBank/DDBJ whole genome shotgun (WGS) entry which is preliminary data.</text>
</comment>
<organism evidence="4 5">
    <name type="scientific">Owenia fusiformis</name>
    <name type="common">Polychaete worm</name>
    <dbReference type="NCBI Taxonomy" id="6347"/>
    <lineage>
        <taxon>Eukaryota</taxon>
        <taxon>Metazoa</taxon>
        <taxon>Spiralia</taxon>
        <taxon>Lophotrochozoa</taxon>
        <taxon>Annelida</taxon>
        <taxon>Polychaeta</taxon>
        <taxon>Sedentaria</taxon>
        <taxon>Canalipalpata</taxon>
        <taxon>Sabellida</taxon>
        <taxon>Oweniida</taxon>
        <taxon>Oweniidae</taxon>
        <taxon>Owenia</taxon>
    </lineage>
</organism>
<dbReference type="Gene3D" id="1.10.10.2430">
    <property type="entry name" value="NFRKB winged helix-like domain"/>
    <property type="match status" value="1"/>
</dbReference>
<dbReference type="InterPro" id="IPR038106">
    <property type="entry name" value="NFRKB_winged_sf"/>
</dbReference>
<dbReference type="InterPro" id="IPR024867">
    <property type="entry name" value="NFRKB"/>
</dbReference>
<accession>A0A8J1TWX8</accession>
<dbReference type="GO" id="GO:0002020">
    <property type="term" value="F:protease binding"/>
    <property type="evidence" value="ECO:0007669"/>
    <property type="project" value="TreeGrafter"/>
</dbReference>
<proteinExistence type="predicted"/>
<protein>
    <submittedName>
        <fullName evidence="4">Uncharacterized protein</fullName>
    </submittedName>
</protein>
<dbReference type="Proteomes" id="UP000749559">
    <property type="component" value="Unassembled WGS sequence"/>
</dbReference>
<evidence type="ECO:0000256" key="2">
    <source>
        <dbReference type="ARBA" id="ARBA00023242"/>
    </source>
</evidence>
<feature type="compositionally biased region" description="Basic residues" evidence="3">
    <location>
        <begin position="679"/>
        <end position="693"/>
    </location>
</feature>
<feature type="compositionally biased region" description="Polar residues" evidence="3">
    <location>
        <begin position="756"/>
        <end position="768"/>
    </location>
</feature>
<feature type="region of interest" description="Disordered" evidence="3">
    <location>
        <begin position="830"/>
        <end position="851"/>
    </location>
</feature>
<dbReference type="CDD" id="cd21865">
    <property type="entry name" value="DEUBAD_NFRKB"/>
    <property type="match status" value="1"/>
</dbReference>
<name>A0A8J1TWX8_OWEFU</name>
<feature type="region of interest" description="Disordered" evidence="3">
    <location>
        <begin position="1098"/>
        <end position="1123"/>
    </location>
</feature>
<keyword evidence="2" id="KW-0539">Nucleus</keyword>
<dbReference type="Pfam" id="PF25793">
    <property type="entry name" value="WHD_2nd_NFRKB"/>
    <property type="match status" value="1"/>
</dbReference>
<evidence type="ECO:0000313" key="5">
    <source>
        <dbReference type="Proteomes" id="UP000749559"/>
    </source>
</evidence>
<dbReference type="PANTHER" id="PTHR13052:SF3">
    <property type="entry name" value="NUCLEAR FACTOR RELATED TO KAPPA-B-BINDING PROTEIN"/>
    <property type="match status" value="1"/>
</dbReference>
<sequence length="1443" mass="156144">METCVLGREELLLPEAIIENLDVLEEVVSLKTWEKVLNDGQRKHLMKFLPTFSKGTTDQREKQETLKRLFTGKNFKFGNPIRLFHGNLKDGTYSPDIAKYTVMCRKAKIRDYRLQQQRYYSDLLKEVIVNRQHILEQVYKMPPDVPIKVTCLKPTPAAHEHTIQHRADMTFARVMREVQDECNIQEDSSDEDDGESHLDRSRKTLVRSLLNTKPSEKQTTNVQSTFAIRPLTNGESSVDAGRDRAYTPPVLDDNYLIEQLRNHRKRRLEGEEGPDLETRGITIEDVIARIQPAKKSNIKPSASVSLFETSLSKSKTKTKQPKKKKIKIIKDEPEVPMVSLLSTNENQAWYNENIPMDIKEETLDVGSEFATHTSMGEGLSNEKSSFFTLLRDTICGFPEAKVTTIKVEESVREWQDNPASVANDWYSLHDNWTELVQPALKFLSGDVLGTSIENFIPFIDYKERAQQWKWIGQGRDHDDDMDQYFHRWLETNPEAGQDEADNSVTAVPPARSKTSYTVQPSSREDKLIFQAQEVKRFDTPHRAFTYRVHGYDCVVGPVKGVYAKESSMTKAREHALLVKDRPAYVTILTLVRDAAARLPNGEGTRADICELLKDSKFLSSIVTDSQINTVVSGALDRLHYEKDPCVKYDVNRKVWIYLHRNRSEDEFERIHQAHGAFAKAKKSLQKPKLPKQKAAKESPVPPGSLTITQTPRPESALSSASNDSINIMDVGSPVRTAQSPKSMMLGQSAKILQMSPRGSQASPKGQNHPSPRSVSSLTSPVLSPSQLLTQTGVGSPQSSPRPVVPSTTQASALLTLMNQSTPKGMAVTFVQPQGTTGGKSIPSPQPGLTGSQPVTFNLVHSQPARKVSEMLEAVKKQQFQQPGKSSPQQLSQMKTQLTSQSPSSSPAPQNLRHVTPATKPTASKLVQQMSNPQQQQVLSMGSVLASTISGAQKQGTTTIKIQGGMMQPLQKSVTVTTGTVDKVTSLSSPLTSTALTQILQSGGKPASMVKKTVGKQGKFQGQPLTILSGGKPVSAGSQKIQLGGQPVAIVTQTGDQPGTPVLINGKPAMIGGKPLAMIGGKPVLISGGKPIQLTGKPMSILQSQQSSSSPQRASPSTPVSQQSQLLAAALAQGQPQPTASTQGLTISSSVVSQILQQATLSQQSATTKSSPSTNPQASQGKVPGQVIQTSQGKVIGPGQVLQTSQGKVVVTQIPGQGNVTLKSTGNTAQSGGPTQYFVQSGTGTQGGTTRVMTPQQFIAGGGNPVQISGKPIQLGGKPIQIGGKPIQIGGKPIQIGGKPIQLGGKPIQIGGKPIQIGGKPIQIGGKPGQNVQFVKRVLTQPGGKPSQTIVLTQPTYSSPQRSPVVTSAGQPGLSSPKRQQQVADPSTKKKVEPAYARIITPPPGMKFTGVRPGHGTTTLGVCVTQGQTGTQIESSPASQDSSD</sequence>
<dbReference type="PROSITE" id="PS51916">
    <property type="entry name" value="DEUBAD"/>
    <property type="match status" value="1"/>
</dbReference>
<feature type="compositionally biased region" description="Polar residues" evidence="3">
    <location>
        <begin position="1415"/>
        <end position="1443"/>
    </location>
</feature>
<evidence type="ECO:0000256" key="1">
    <source>
        <dbReference type="ARBA" id="ARBA00004123"/>
    </source>
</evidence>